<evidence type="ECO:0000313" key="1">
    <source>
        <dbReference type="EMBL" id="ROT83960.1"/>
    </source>
</evidence>
<comment type="caution">
    <text evidence="1">The sequence shown here is derived from an EMBL/GenBank/DDBJ whole genome shotgun (WGS) entry which is preliminary data.</text>
</comment>
<keyword evidence="2" id="KW-1185">Reference proteome</keyword>
<dbReference type="AlphaFoldDB" id="A0A423U5G9"/>
<proteinExistence type="predicted"/>
<dbReference type="Proteomes" id="UP000283509">
    <property type="component" value="Unassembled WGS sequence"/>
</dbReference>
<name>A0A423U5G9_PENVA</name>
<reference evidence="1 2" key="2">
    <citation type="submission" date="2019-01" db="EMBL/GenBank/DDBJ databases">
        <title>The decoding of complex shrimp genome reveals the adaptation for benthos swimmer, frequently molting mechanism and breeding impact on genome.</title>
        <authorList>
            <person name="Sun Y."/>
            <person name="Gao Y."/>
            <person name="Yu Y."/>
        </authorList>
    </citation>
    <scope>NUCLEOTIDE SEQUENCE [LARGE SCALE GENOMIC DNA]</scope>
    <source>
        <tissue evidence="1">Muscle</tissue>
    </source>
</reference>
<dbReference type="EMBL" id="QCYY01000615">
    <property type="protein sequence ID" value="ROT83960.1"/>
    <property type="molecule type" value="Genomic_DNA"/>
</dbReference>
<sequence length="402" mass="44865">MTPASSLVENKERVIYRGIDSALHRNQLCFPGGQHTEQTPVWRGFVHEPSPLIPSPSFSLPLLPNLFPLHFAFPFLPNPFPFTSLPGSPSSYSLSLPILSYPKPPLYSPLSPTLLPPLLFSLPYTPSSPYSPHSPYSPYCPQSPYSPSSPYSPHFPYSPPPTLPPALSPLPPLPPSPILQVVLAAAWWVLLLLGCIMMRPLSPGEQCIRGATARRRQIRARDTENVLVGMRTSERIHRPRGRSYRGCILRASVACGRLIALRQNALPLDFQRVFAGGTMQRGDVGPKVHYLFQVHRGKVISIARLKRQIMDSWICNRVYTSFVLQSVVSPSSALGYGKGFRGRMESVRICRIRNCSEYEGGERENGKEECSSFPNMIVIIFKNANVQDYNLASPEISLNRMM</sequence>
<reference evidence="1 2" key="1">
    <citation type="submission" date="2018-04" db="EMBL/GenBank/DDBJ databases">
        <authorList>
            <person name="Zhang X."/>
            <person name="Yuan J."/>
            <person name="Li F."/>
            <person name="Xiang J."/>
        </authorList>
    </citation>
    <scope>NUCLEOTIDE SEQUENCE [LARGE SCALE GENOMIC DNA]</scope>
    <source>
        <tissue evidence="1">Muscle</tissue>
    </source>
</reference>
<gene>
    <name evidence="1" type="ORF">C7M84_022856</name>
</gene>
<protein>
    <submittedName>
        <fullName evidence="1">Uncharacterized protein</fullName>
    </submittedName>
</protein>
<organism evidence="1 2">
    <name type="scientific">Penaeus vannamei</name>
    <name type="common">Whiteleg shrimp</name>
    <name type="synonym">Litopenaeus vannamei</name>
    <dbReference type="NCBI Taxonomy" id="6689"/>
    <lineage>
        <taxon>Eukaryota</taxon>
        <taxon>Metazoa</taxon>
        <taxon>Ecdysozoa</taxon>
        <taxon>Arthropoda</taxon>
        <taxon>Crustacea</taxon>
        <taxon>Multicrustacea</taxon>
        <taxon>Malacostraca</taxon>
        <taxon>Eumalacostraca</taxon>
        <taxon>Eucarida</taxon>
        <taxon>Decapoda</taxon>
        <taxon>Dendrobranchiata</taxon>
        <taxon>Penaeoidea</taxon>
        <taxon>Penaeidae</taxon>
        <taxon>Penaeus</taxon>
    </lineage>
</organism>
<evidence type="ECO:0000313" key="2">
    <source>
        <dbReference type="Proteomes" id="UP000283509"/>
    </source>
</evidence>
<accession>A0A423U5G9</accession>